<reference evidence="2 3" key="1">
    <citation type="journal article" date="2019" name="Nat. Ecol. Evol.">
        <title>Megaphylogeny resolves global patterns of mushroom evolution.</title>
        <authorList>
            <person name="Varga T."/>
            <person name="Krizsan K."/>
            <person name="Foldi C."/>
            <person name="Dima B."/>
            <person name="Sanchez-Garcia M."/>
            <person name="Sanchez-Ramirez S."/>
            <person name="Szollosi G.J."/>
            <person name="Szarkandi J.G."/>
            <person name="Papp V."/>
            <person name="Albert L."/>
            <person name="Andreopoulos W."/>
            <person name="Angelini C."/>
            <person name="Antonin V."/>
            <person name="Barry K.W."/>
            <person name="Bougher N.L."/>
            <person name="Buchanan P."/>
            <person name="Buyck B."/>
            <person name="Bense V."/>
            <person name="Catcheside P."/>
            <person name="Chovatia M."/>
            <person name="Cooper J."/>
            <person name="Damon W."/>
            <person name="Desjardin D."/>
            <person name="Finy P."/>
            <person name="Geml J."/>
            <person name="Haridas S."/>
            <person name="Hughes K."/>
            <person name="Justo A."/>
            <person name="Karasinski D."/>
            <person name="Kautmanova I."/>
            <person name="Kiss B."/>
            <person name="Kocsube S."/>
            <person name="Kotiranta H."/>
            <person name="LaButti K.M."/>
            <person name="Lechner B.E."/>
            <person name="Liimatainen K."/>
            <person name="Lipzen A."/>
            <person name="Lukacs Z."/>
            <person name="Mihaltcheva S."/>
            <person name="Morgado L.N."/>
            <person name="Niskanen T."/>
            <person name="Noordeloos M.E."/>
            <person name="Ohm R.A."/>
            <person name="Ortiz-Santana B."/>
            <person name="Ovrebo C."/>
            <person name="Racz N."/>
            <person name="Riley R."/>
            <person name="Savchenko A."/>
            <person name="Shiryaev A."/>
            <person name="Soop K."/>
            <person name="Spirin V."/>
            <person name="Szebenyi C."/>
            <person name="Tomsovsky M."/>
            <person name="Tulloss R.E."/>
            <person name="Uehling J."/>
            <person name="Grigoriev I.V."/>
            <person name="Vagvolgyi C."/>
            <person name="Papp T."/>
            <person name="Martin F.M."/>
            <person name="Miettinen O."/>
            <person name="Hibbett D.S."/>
            <person name="Nagy L.G."/>
        </authorList>
    </citation>
    <scope>NUCLEOTIDE SEQUENCE [LARGE SCALE GENOMIC DNA]</scope>
    <source>
        <strain evidence="2 3">FP101781</strain>
    </source>
</reference>
<keyword evidence="1" id="KW-0472">Membrane</keyword>
<dbReference type="EMBL" id="QPFP01000535">
    <property type="protein sequence ID" value="TEB08901.1"/>
    <property type="molecule type" value="Genomic_DNA"/>
</dbReference>
<proteinExistence type="predicted"/>
<feature type="transmembrane region" description="Helical" evidence="1">
    <location>
        <begin position="6"/>
        <end position="24"/>
    </location>
</feature>
<sequence>MFVLAVTSAVCTSVALISTVYRLYIRRSRFWFDDACACCAMLFLFVQLAATFTPLSMSYNPRFTLVSPTRPNLCVFVAPASACAAILYHDHVFLYYCLVSSFRALRALKVRKRMLLVGAGGFFLICGFLIAQMYWTCEPEEAWKEYRIPQCPLSKANCCNAADFGPDNPLRLLVVLQDKWLRTRLMAIFSTCMITTAVSIVHAIFILRSKSPAIVIIALVESSVSLIVCNLPVMATSLLNLSEHSGGPRLHPPMKTMSVPTTPPGKYLSTSLVSTMYHHRRFPRACS</sequence>
<organism evidence="2 3">
    <name type="scientific">Coprinellus micaceus</name>
    <name type="common">Glistening ink-cap mushroom</name>
    <name type="synonym">Coprinus micaceus</name>
    <dbReference type="NCBI Taxonomy" id="71717"/>
    <lineage>
        <taxon>Eukaryota</taxon>
        <taxon>Fungi</taxon>
        <taxon>Dikarya</taxon>
        <taxon>Basidiomycota</taxon>
        <taxon>Agaricomycotina</taxon>
        <taxon>Agaricomycetes</taxon>
        <taxon>Agaricomycetidae</taxon>
        <taxon>Agaricales</taxon>
        <taxon>Agaricineae</taxon>
        <taxon>Psathyrellaceae</taxon>
        <taxon>Coprinellus</taxon>
    </lineage>
</organism>
<feature type="transmembrane region" description="Helical" evidence="1">
    <location>
        <begin position="36"/>
        <end position="55"/>
    </location>
</feature>
<keyword evidence="1" id="KW-1133">Transmembrane helix</keyword>
<keyword evidence="1" id="KW-0812">Transmembrane</keyword>
<comment type="caution">
    <text evidence="2">The sequence shown here is derived from an EMBL/GenBank/DDBJ whole genome shotgun (WGS) entry which is preliminary data.</text>
</comment>
<keyword evidence="3" id="KW-1185">Reference proteome</keyword>
<dbReference type="OrthoDB" id="444631at2759"/>
<name>A0A4Y7RJB2_COPMI</name>
<feature type="transmembrane region" description="Helical" evidence="1">
    <location>
        <begin position="75"/>
        <end position="102"/>
    </location>
</feature>
<evidence type="ECO:0000256" key="1">
    <source>
        <dbReference type="SAM" id="Phobius"/>
    </source>
</evidence>
<protein>
    <submittedName>
        <fullName evidence="2">Uncharacterized protein</fullName>
    </submittedName>
</protein>
<feature type="transmembrane region" description="Helical" evidence="1">
    <location>
        <begin position="185"/>
        <end position="207"/>
    </location>
</feature>
<accession>A0A4Y7RJB2</accession>
<gene>
    <name evidence="2" type="ORF">FA13DRAFT_1653904</name>
</gene>
<evidence type="ECO:0000313" key="2">
    <source>
        <dbReference type="EMBL" id="TEB08901.1"/>
    </source>
</evidence>
<dbReference type="AlphaFoldDB" id="A0A4Y7RJB2"/>
<dbReference type="Proteomes" id="UP000298030">
    <property type="component" value="Unassembled WGS sequence"/>
</dbReference>
<feature type="transmembrane region" description="Helical" evidence="1">
    <location>
        <begin position="114"/>
        <end position="135"/>
    </location>
</feature>
<dbReference type="STRING" id="71717.A0A4Y7RJB2"/>
<evidence type="ECO:0000313" key="3">
    <source>
        <dbReference type="Proteomes" id="UP000298030"/>
    </source>
</evidence>
<feature type="transmembrane region" description="Helical" evidence="1">
    <location>
        <begin position="214"/>
        <end position="235"/>
    </location>
</feature>